<accession>A0A942U756</accession>
<dbReference type="AlphaFoldDB" id="A0A942U756"/>
<dbReference type="Proteomes" id="UP000679749">
    <property type="component" value="Unassembled WGS sequence"/>
</dbReference>
<sequence length="95" mass="11114">MTIKKLISLQPRRWKGKISLRKRLFFNGAGCLIFVKESARKALFTQVEHLLNEYCEGCFVHRQLKREGGRRTAHRFCISQCTVGQKIQEYGKKLT</sequence>
<keyword evidence="1" id="KW-0862">Zinc</keyword>
<keyword evidence="1" id="KW-0479">Metal-binding</keyword>
<keyword evidence="2" id="KW-1185">Reference proteome</keyword>
<name>A0A942U756_9BACI</name>
<dbReference type="EMBL" id="JAGYPF010000005">
    <property type="protein sequence ID" value="MBS4215931.1"/>
    <property type="molecule type" value="Genomic_DNA"/>
</dbReference>
<comment type="caution">
    <text evidence="1">The sequence shown here is derived from an EMBL/GenBank/DDBJ whole genome shotgun (WGS) entry which is preliminary data.</text>
</comment>
<proteinExistence type="predicted"/>
<evidence type="ECO:0000313" key="2">
    <source>
        <dbReference type="Proteomes" id="UP000679749"/>
    </source>
</evidence>
<dbReference type="RefSeq" id="WP_213120430.1">
    <property type="nucleotide sequence ID" value="NZ_JAGYPF010000005.1"/>
</dbReference>
<organism evidence="1 2">
    <name type="scientific">Neobacillus rhizophilus</name>
    <dbReference type="NCBI Taxonomy" id="2833579"/>
    <lineage>
        <taxon>Bacteria</taxon>
        <taxon>Bacillati</taxon>
        <taxon>Bacillota</taxon>
        <taxon>Bacilli</taxon>
        <taxon>Bacillales</taxon>
        <taxon>Bacillaceae</taxon>
        <taxon>Neobacillus</taxon>
    </lineage>
</organism>
<evidence type="ECO:0000313" key="1">
    <source>
        <dbReference type="EMBL" id="MBS4215931.1"/>
    </source>
</evidence>
<dbReference type="Pfam" id="PF10782">
    <property type="entry name" value="zf-C2HCIx2C"/>
    <property type="match status" value="1"/>
</dbReference>
<gene>
    <name evidence="1" type="ORF">KHA99_26260</name>
</gene>
<reference evidence="1" key="1">
    <citation type="submission" date="2021-05" db="EMBL/GenBank/DDBJ databases">
        <title>Novel Bacillus species.</title>
        <authorList>
            <person name="Liu G."/>
        </authorList>
    </citation>
    <scope>NUCLEOTIDE SEQUENCE</scope>
    <source>
        <strain evidence="1">FJAT-49825</strain>
    </source>
</reference>
<dbReference type="GO" id="GO:0008270">
    <property type="term" value="F:zinc ion binding"/>
    <property type="evidence" value="ECO:0007669"/>
    <property type="project" value="UniProtKB-KW"/>
</dbReference>
<dbReference type="InterPro" id="IPR019718">
    <property type="entry name" value="DUF2602"/>
</dbReference>
<keyword evidence="1" id="KW-0863">Zinc-finger</keyword>
<protein>
    <submittedName>
        <fullName evidence="1">Zinc-finger domain-containing protein</fullName>
    </submittedName>
</protein>